<accession>A0A1M7UDZ6</accession>
<sequence>MLQAAIRAPEGNPAGLAFLYRRQFELCKVQRGETIALVSDLTTRREYIQAAFAAADELGADVYEMCVNSVPSWTKVGVPTIGKCKGTLEAVRAADIIVIFHVPLFTKWLKEVMNGGTRVLMIIDAPDDLDHLMSPKGLKDAVKHAHKRLSQTKKVHVVSDAGTDFTYTCGEYPVMSQWGYADEPGHFDHWGAGHVHTFPNEGTANGTVVFQPGDIIILPYCRYVQDPVRLDIRDGFVTKIDGGLDAKLMRDWLNDNKSSPDDRDPFAVSHLGWGLNPQSLWYGIALNGDEPERSRAAARTFPGNFLFSTGPNSQGGGKRNTRGHYDVPMRDCTVVLDNEVVIEKGRLVDPAMVVEREAR</sequence>
<reference evidence="3" key="1">
    <citation type="submission" date="2016-11" db="EMBL/GenBank/DDBJ databases">
        <authorList>
            <person name="Varghese N."/>
            <person name="Submissions S."/>
        </authorList>
    </citation>
    <scope>NUCLEOTIDE SEQUENCE [LARGE SCALE GENOMIC DNA]</scope>
    <source>
        <strain evidence="3">GAS401</strain>
    </source>
</reference>
<dbReference type="PANTHER" id="PTHR34448">
    <property type="entry name" value="AMINOPEPTIDASE"/>
    <property type="match status" value="1"/>
</dbReference>
<keyword evidence="2" id="KW-0223">Dioxygenase</keyword>
<keyword evidence="1" id="KW-0479">Metal-binding</keyword>
<dbReference type="SUPFAM" id="SSF144052">
    <property type="entry name" value="Thermophilic metalloprotease-like"/>
    <property type="match status" value="1"/>
</dbReference>
<dbReference type="InterPro" id="IPR058739">
    <property type="entry name" value="NicX"/>
</dbReference>
<gene>
    <name evidence="2" type="ORF">SAMN05444170_4634</name>
</gene>
<dbReference type="EMBL" id="LT670849">
    <property type="protein sequence ID" value="SHN81155.1"/>
    <property type="molecule type" value="Genomic_DNA"/>
</dbReference>
<protein>
    <submittedName>
        <fullName evidence="2">2,5-dihydroxypyridine 5,6-dioxygenase</fullName>
    </submittedName>
</protein>
<organism evidence="2 3">
    <name type="scientific">Bradyrhizobium erythrophlei</name>
    <dbReference type="NCBI Taxonomy" id="1437360"/>
    <lineage>
        <taxon>Bacteria</taxon>
        <taxon>Pseudomonadati</taxon>
        <taxon>Pseudomonadota</taxon>
        <taxon>Alphaproteobacteria</taxon>
        <taxon>Hyphomicrobiales</taxon>
        <taxon>Nitrobacteraceae</taxon>
        <taxon>Bradyrhizobium</taxon>
    </lineage>
</organism>
<evidence type="ECO:0000313" key="2">
    <source>
        <dbReference type="EMBL" id="SHN81155.1"/>
    </source>
</evidence>
<evidence type="ECO:0000313" key="3">
    <source>
        <dbReference type="Proteomes" id="UP000184096"/>
    </source>
</evidence>
<dbReference type="PANTHER" id="PTHR34448:SF1">
    <property type="entry name" value="BLL6088 PROTEIN"/>
    <property type="match status" value="1"/>
</dbReference>
<dbReference type="RefSeq" id="WP_072821326.1">
    <property type="nucleotide sequence ID" value="NZ_LT670849.1"/>
</dbReference>
<dbReference type="Proteomes" id="UP000184096">
    <property type="component" value="Chromosome I"/>
</dbReference>
<name>A0A1M7UDZ6_9BRAD</name>
<dbReference type="InterPro" id="IPR052170">
    <property type="entry name" value="M29_Exopeptidase"/>
</dbReference>
<dbReference type="GO" id="GO:0051213">
    <property type="term" value="F:dioxygenase activity"/>
    <property type="evidence" value="ECO:0007669"/>
    <property type="project" value="UniProtKB-KW"/>
</dbReference>
<keyword evidence="3" id="KW-1185">Reference proteome</keyword>
<dbReference type="Pfam" id="PF26233">
    <property type="entry name" value="NicX"/>
    <property type="match status" value="1"/>
</dbReference>
<dbReference type="OrthoDB" id="6918951at2"/>
<dbReference type="GO" id="GO:0046872">
    <property type="term" value="F:metal ion binding"/>
    <property type="evidence" value="ECO:0007669"/>
    <property type="project" value="UniProtKB-KW"/>
</dbReference>
<proteinExistence type="predicted"/>
<dbReference type="AlphaFoldDB" id="A0A1M7UDZ6"/>
<keyword evidence="2" id="KW-0560">Oxidoreductase</keyword>
<evidence type="ECO:0000256" key="1">
    <source>
        <dbReference type="ARBA" id="ARBA00022723"/>
    </source>
</evidence>